<dbReference type="RefSeq" id="WP_010709550.1">
    <property type="nucleotide sequence ID" value="NZ_CP091901.1"/>
</dbReference>
<comment type="caution">
    <text evidence="1">The sequence shown here is derived from an EMBL/GenBank/DDBJ whole genome shotgun (WGS) entry which is preliminary data.</text>
</comment>
<reference evidence="1 2" key="1">
    <citation type="submission" date="2018-10" db="EMBL/GenBank/DDBJ databases">
        <title>Genotypes and phenotypes of Enterococci isolated from broiler chickens.</title>
        <authorList>
            <person name="Muhammad A.R."/>
            <person name="Diarra M.S."/>
        </authorList>
    </citation>
    <scope>NUCLEOTIDE SEQUENCE [LARGE SCALE GENOMIC DNA]</scope>
    <source>
        <strain evidence="1 2">LIT2 A36'</strain>
    </source>
</reference>
<dbReference type="Pfam" id="PF01527">
    <property type="entry name" value="HTH_Tnp_1"/>
    <property type="match status" value="1"/>
</dbReference>
<protein>
    <submittedName>
        <fullName evidence="1">Transposase</fullName>
    </submittedName>
</protein>
<dbReference type="InterPro" id="IPR009057">
    <property type="entry name" value="Homeodomain-like_sf"/>
</dbReference>
<accession>A0ABD7IVN5</accession>
<name>A0ABD7IVN5_ENTFL</name>
<proteinExistence type="predicted"/>
<dbReference type="InterPro" id="IPR002514">
    <property type="entry name" value="Transposase_8"/>
</dbReference>
<sequence>MIDKRKSPRKFDEEFKNSIVKLYENDKSQNSLAKEYGLAVSIIVRWIKQFSEVKFDDGSILTARQIQQLQKRNMQL</sequence>
<dbReference type="AlphaFoldDB" id="A0ABD7IVN5"/>
<dbReference type="SUPFAM" id="SSF46689">
    <property type="entry name" value="Homeodomain-like"/>
    <property type="match status" value="1"/>
</dbReference>
<organism evidence="1 2">
    <name type="scientific">Enterococcus faecalis</name>
    <name type="common">Streptococcus faecalis</name>
    <dbReference type="NCBI Taxonomy" id="1351"/>
    <lineage>
        <taxon>Bacteria</taxon>
        <taxon>Bacillati</taxon>
        <taxon>Bacillota</taxon>
        <taxon>Bacilli</taxon>
        <taxon>Lactobacillales</taxon>
        <taxon>Enterococcaceae</taxon>
        <taxon>Enterococcus</taxon>
    </lineage>
</organism>
<gene>
    <name evidence="1" type="ORF">EGW16_14010</name>
</gene>
<dbReference type="Gene3D" id="1.10.10.60">
    <property type="entry name" value="Homeodomain-like"/>
    <property type="match status" value="1"/>
</dbReference>
<evidence type="ECO:0000313" key="1">
    <source>
        <dbReference type="EMBL" id="ROX30420.1"/>
    </source>
</evidence>
<dbReference type="EMBL" id="RKMZ01000009">
    <property type="protein sequence ID" value="ROX30420.1"/>
    <property type="molecule type" value="Genomic_DNA"/>
</dbReference>
<dbReference type="Proteomes" id="UP000281488">
    <property type="component" value="Unassembled WGS sequence"/>
</dbReference>
<evidence type="ECO:0000313" key="2">
    <source>
        <dbReference type="Proteomes" id="UP000281488"/>
    </source>
</evidence>